<evidence type="ECO:0000256" key="8">
    <source>
        <dbReference type="SAM" id="MobiDB-lite"/>
    </source>
</evidence>
<name>A0A7R9EPR4_9NEOP</name>
<dbReference type="AlphaFoldDB" id="A0A7R9EPR4"/>
<dbReference type="GO" id="GO:0006281">
    <property type="term" value="P:DNA repair"/>
    <property type="evidence" value="ECO:0007669"/>
    <property type="project" value="UniProtKB-KW"/>
</dbReference>
<protein>
    <recommendedName>
        <fullName evidence="7">Structure-specific endonuclease subunit SLX4</fullName>
    </recommendedName>
</protein>
<evidence type="ECO:0000256" key="3">
    <source>
        <dbReference type="ARBA" id="ARBA00022763"/>
    </source>
</evidence>
<accession>A0A7R9EPR4</accession>
<sequence>MLSQNTKDGEIEVRISKELFKYGLKPLKRKQAKQILRHIYNELHPWVPASGGKNATSPFKAPGPDTKVPRSPSKNRSKVGGPRRNTAPGSEFISEGDSGEHSLSDSEALPSSQNRCPGSEFISEGDSGEHSLSDSEALPSSQNSSSCASSEGCVIEEMISEELDPVDEFAPGTSQKAGVDFRSSVRRYITTNTELYERILRYEPIWLEELTKELKSQGLKFNSNQLMDYLDEQCITFRTAQGQRNRAKKKAARQKPRESKPSSRGRRKVKPS</sequence>
<dbReference type="GO" id="GO:0033557">
    <property type="term" value="C:Slx1-Slx4 complex"/>
    <property type="evidence" value="ECO:0007669"/>
    <property type="project" value="InterPro"/>
</dbReference>
<evidence type="ECO:0000256" key="5">
    <source>
        <dbReference type="ARBA" id="ARBA00023204"/>
    </source>
</evidence>
<keyword evidence="3" id="KW-0227">DNA damage</keyword>
<dbReference type="GO" id="GO:0006260">
    <property type="term" value="P:DNA replication"/>
    <property type="evidence" value="ECO:0007669"/>
    <property type="project" value="InterPro"/>
</dbReference>
<organism evidence="9">
    <name type="scientific">Timema bartmani</name>
    <dbReference type="NCBI Taxonomy" id="61472"/>
    <lineage>
        <taxon>Eukaryota</taxon>
        <taxon>Metazoa</taxon>
        <taxon>Ecdysozoa</taxon>
        <taxon>Arthropoda</taxon>
        <taxon>Hexapoda</taxon>
        <taxon>Insecta</taxon>
        <taxon>Pterygota</taxon>
        <taxon>Neoptera</taxon>
        <taxon>Polyneoptera</taxon>
        <taxon>Phasmatodea</taxon>
        <taxon>Timematodea</taxon>
        <taxon>Timematoidea</taxon>
        <taxon>Timematidae</taxon>
        <taxon>Timema</taxon>
    </lineage>
</organism>
<feature type="region of interest" description="Disordered" evidence="8">
    <location>
        <begin position="240"/>
        <end position="272"/>
    </location>
</feature>
<gene>
    <name evidence="9" type="ORF">TBIB3V08_LOCUS1707</name>
</gene>
<feature type="compositionally biased region" description="Low complexity" evidence="8">
    <location>
        <begin position="140"/>
        <end position="149"/>
    </location>
</feature>
<reference evidence="9" key="1">
    <citation type="submission" date="2020-11" db="EMBL/GenBank/DDBJ databases">
        <authorList>
            <person name="Tran Van P."/>
        </authorList>
    </citation>
    <scope>NUCLEOTIDE SEQUENCE</scope>
</reference>
<evidence type="ECO:0000256" key="1">
    <source>
        <dbReference type="ARBA" id="ARBA00004123"/>
    </source>
</evidence>
<keyword evidence="4" id="KW-0233">DNA recombination</keyword>
<feature type="region of interest" description="Disordered" evidence="8">
    <location>
        <begin position="46"/>
        <end position="149"/>
    </location>
</feature>
<dbReference type="PANTHER" id="PTHR21541">
    <property type="entry name" value="BTB POZ DOMAIN CONTAINING 12"/>
    <property type="match status" value="1"/>
</dbReference>
<comment type="similarity">
    <text evidence="2">Belongs to the SLX4 family.</text>
</comment>
<evidence type="ECO:0000256" key="2">
    <source>
        <dbReference type="ARBA" id="ARBA00006661"/>
    </source>
</evidence>
<evidence type="ECO:0000256" key="6">
    <source>
        <dbReference type="ARBA" id="ARBA00023242"/>
    </source>
</evidence>
<evidence type="ECO:0000256" key="4">
    <source>
        <dbReference type="ARBA" id="ARBA00023172"/>
    </source>
</evidence>
<feature type="compositionally biased region" description="Basic residues" evidence="8">
    <location>
        <begin position="245"/>
        <end position="254"/>
    </location>
</feature>
<proteinExistence type="inferred from homology"/>
<keyword evidence="6" id="KW-0539">Nucleus</keyword>
<feature type="compositionally biased region" description="Basic residues" evidence="8">
    <location>
        <begin position="263"/>
        <end position="272"/>
    </location>
</feature>
<dbReference type="EMBL" id="OD564605">
    <property type="protein sequence ID" value="CAD7439130.1"/>
    <property type="molecule type" value="Genomic_DNA"/>
</dbReference>
<evidence type="ECO:0000313" key="9">
    <source>
        <dbReference type="EMBL" id="CAD7439130.1"/>
    </source>
</evidence>
<dbReference type="InterPro" id="IPR018574">
    <property type="entry name" value="Structure-sp_endonuc_su_Slx4"/>
</dbReference>
<dbReference type="GO" id="GO:0000712">
    <property type="term" value="P:resolution of meiotic recombination intermediates"/>
    <property type="evidence" value="ECO:0007669"/>
    <property type="project" value="TreeGrafter"/>
</dbReference>
<dbReference type="Pfam" id="PF09494">
    <property type="entry name" value="Slx4"/>
    <property type="match status" value="1"/>
</dbReference>
<keyword evidence="5" id="KW-0234">DNA repair</keyword>
<dbReference type="PANTHER" id="PTHR21541:SF3">
    <property type="entry name" value="STRUCTURE-SPECIFIC ENDONUCLEASE SUBUNIT SLX4"/>
    <property type="match status" value="1"/>
</dbReference>
<comment type="subcellular location">
    <subcellularLocation>
        <location evidence="1">Nucleus</location>
    </subcellularLocation>
</comment>
<evidence type="ECO:0000256" key="7">
    <source>
        <dbReference type="ARBA" id="ARBA00029496"/>
    </source>
</evidence>